<name>A0A1H0JPF4_9HYPH</name>
<evidence type="ECO:0000313" key="3">
    <source>
        <dbReference type="EMBL" id="SDO45443.1"/>
    </source>
</evidence>
<dbReference type="InterPro" id="IPR043128">
    <property type="entry name" value="Rev_trsase/Diguanyl_cyclase"/>
</dbReference>
<dbReference type="Pfam" id="PF00990">
    <property type="entry name" value="GGDEF"/>
    <property type="match status" value="1"/>
</dbReference>
<sequence length="718" mass="79787">MPNFQAILDAWPSPAATLDCDLTITACNVAYEDVTFRDKVSMLGRSIFEIFPGSDRPQCEVLQNSFLRVLKNKKPDHISNFCYDLNTPVNSRFGDLRWTVTNIPLISPAGEIAGILHCPLNITALTKTHGEPDNGPLDHAHSVVRDTSSTQDVEGNSLHHLFQQAPGFVCILHGPQHVYEFANDAYYQLVGHRKIIGKVLAEVLPEVVSQGFLEKLDRVYRTGEPFIGRALPIDLQRISGGSLEQRYIDLIYQPIFDEDRQVTGIFVQGHDVSEAYFLAKEIAYQASHDCLTGIANRREFSRLTEDIGGPGPHALLYMDIDHFKIVNDRCGHAAGDILLQEVTSVLESQTIKSDILARLGGDEFALVRQNCNAEKAVELAHHLRKAIKSINFIWQGRRYSITLSVGVANFGEVAGVDYETALGLADAACFLAKEKGRDRVKLNRPTDEEIWKQLSDMDNVTRLQEAIKDDRIVLYGQRIFHLGASDSEQAYYEILSRLRNEAGELIGPGAFIPAAERFGMIEDLDRHVVTKSFAHLDSLDENLRSSVCYFINISGITLSSPTFFSFIERLLSDYPAVLTPQICFEVTETAAISDIRRSAVAMQKLAEYGFRFALDDFGSGMASFAYLQELPVQFVKIDGEFVKTVAANPASAIIVESVAKIGACMEIRTIAESIESATMLRKLQPLGVHYGQGYALHEPEDLDTAIRSNHELSFAHVG</sequence>
<dbReference type="InterPro" id="IPR000014">
    <property type="entry name" value="PAS"/>
</dbReference>
<dbReference type="InterPro" id="IPR035919">
    <property type="entry name" value="EAL_sf"/>
</dbReference>
<dbReference type="SMART" id="SM00091">
    <property type="entry name" value="PAS"/>
    <property type="match status" value="2"/>
</dbReference>
<dbReference type="CDD" id="cd01948">
    <property type="entry name" value="EAL"/>
    <property type="match status" value="1"/>
</dbReference>
<dbReference type="Gene3D" id="3.30.70.270">
    <property type="match status" value="1"/>
</dbReference>
<keyword evidence="4" id="KW-1185">Reference proteome</keyword>
<dbReference type="InterPro" id="IPR029787">
    <property type="entry name" value="Nucleotide_cyclase"/>
</dbReference>
<gene>
    <name evidence="3" type="ORF">SAMN04488061_1221</name>
</gene>
<dbReference type="PROSITE" id="PS50883">
    <property type="entry name" value="EAL"/>
    <property type="match status" value="1"/>
</dbReference>
<dbReference type="PANTHER" id="PTHR44757:SF2">
    <property type="entry name" value="BIOFILM ARCHITECTURE MAINTENANCE PROTEIN MBAA"/>
    <property type="match status" value="1"/>
</dbReference>
<dbReference type="Proteomes" id="UP000198795">
    <property type="component" value="Unassembled WGS sequence"/>
</dbReference>
<dbReference type="SUPFAM" id="SSF55785">
    <property type="entry name" value="PYP-like sensor domain (PAS domain)"/>
    <property type="match status" value="2"/>
</dbReference>
<dbReference type="Pfam" id="PF00563">
    <property type="entry name" value="EAL"/>
    <property type="match status" value="1"/>
</dbReference>
<dbReference type="RefSeq" id="WP_090227223.1">
    <property type="nucleotide sequence ID" value="NZ_FNJC01000001.1"/>
</dbReference>
<dbReference type="CDD" id="cd01949">
    <property type="entry name" value="GGDEF"/>
    <property type="match status" value="1"/>
</dbReference>
<organism evidence="3 4">
    <name type="scientific">Filomicrobium insigne</name>
    <dbReference type="NCBI Taxonomy" id="418854"/>
    <lineage>
        <taxon>Bacteria</taxon>
        <taxon>Pseudomonadati</taxon>
        <taxon>Pseudomonadota</taxon>
        <taxon>Alphaproteobacteria</taxon>
        <taxon>Hyphomicrobiales</taxon>
        <taxon>Hyphomicrobiaceae</taxon>
        <taxon>Filomicrobium</taxon>
    </lineage>
</organism>
<dbReference type="InterPro" id="IPR001633">
    <property type="entry name" value="EAL_dom"/>
</dbReference>
<dbReference type="CDD" id="cd00130">
    <property type="entry name" value="PAS"/>
    <property type="match status" value="1"/>
</dbReference>
<dbReference type="Gene3D" id="3.20.20.450">
    <property type="entry name" value="EAL domain"/>
    <property type="match status" value="1"/>
</dbReference>
<accession>A0A1H0JPF4</accession>
<dbReference type="EMBL" id="FNJC01000001">
    <property type="protein sequence ID" value="SDO45443.1"/>
    <property type="molecule type" value="Genomic_DNA"/>
</dbReference>
<dbReference type="SUPFAM" id="SSF141868">
    <property type="entry name" value="EAL domain-like"/>
    <property type="match status" value="1"/>
</dbReference>
<dbReference type="Pfam" id="PF08448">
    <property type="entry name" value="PAS_4"/>
    <property type="match status" value="1"/>
</dbReference>
<dbReference type="NCBIfam" id="TIGR00254">
    <property type="entry name" value="GGDEF"/>
    <property type="match status" value="1"/>
</dbReference>
<reference evidence="3 4" key="1">
    <citation type="submission" date="2016-10" db="EMBL/GenBank/DDBJ databases">
        <authorList>
            <person name="Varghese N."/>
            <person name="Submissions S."/>
        </authorList>
    </citation>
    <scope>NUCLEOTIDE SEQUENCE [LARGE SCALE GENOMIC DNA]</scope>
    <source>
        <strain evidence="3 4">CGMCC 1.6497</strain>
    </source>
</reference>
<dbReference type="InterPro" id="IPR000160">
    <property type="entry name" value="GGDEF_dom"/>
</dbReference>
<dbReference type="PANTHER" id="PTHR44757">
    <property type="entry name" value="DIGUANYLATE CYCLASE DGCP"/>
    <property type="match status" value="1"/>
</dbReference>
<feature type="domain" description="GGDEF" evidence="2">
    <location>
        <begin position="311"/>
        <end position="445"/>
    </location>
</feature>
<dbReference type="SMART" id="SM00052">
    <property type="entry name" value="EAL"/>
    <property type="match status" value="1"/>
</dbReference>
<comment type="caution">
    <text evidence="3">The sequence shown here is derived from an EMBL/GenBank/DDBJ whole genome shotgun (WGS) entry which is preliminary data.</text>
</comment>
<dbReference type="Gene3D" id="3.30.450.20">
    <property type="entry name" value="PAS domain"/>
    <property type="match status" value="2"/>
</dbReference>
<feature type="domain" description="EAL" evidence="1">
    <location>
        <begin position="456"/>
        <end position="713"/>
    </location>
</feature>
<dbReference type="InterPro" id="IPR035965">
    <property type="entry name" value="PAS-like_dom_sf"/>
</dbReference>
<dbReference type="SMART" id="SM00267">
    <property type="entry name" value="GGDEF"/>
    <property type="match status" value="1"/>
</dbReference>
<protein>
    <submittedName>
        <fullName evidence="3">Diguanylate cyclase (GGDEF) domain-containing protein</fullName>
    </submittedName>
</protein>
<dbReference type="PROSITE" id="PS50887">
    <property type="entry name" value="GGDEF"/>
    <property type="match status" value="1"/>
</dbReference>
<evidence type="ECO:0000259" key="2">
    <source>
        <dbReference type="PROSITE" id="PS50887"/>
    </source>
</evidence>
<proteinExistence type="predicted"/>
<dbReference type="InterPro" id="IPR013656">
    <property type="entry name" value="PAS_4"/>
</dbReference>
<dbReference type="InterPro" id="IPR052155">
    <property type="entry name" value="Biofilm_reg_signaling"/>
</dbReference>
<dbReference type="SUPFAM" id="SSF55073">
    <property type="entry name" value="Nucleotide cyclase"/>
    <property type="match status" value="1"/>
</dbReference>
<evidence type="ECO:0000313" key="4">
    <source>
        <dbReference type="Proteomes" id="UP000198795"/>
    </source>
</evidence>
<evidence type="ECO:0000259" key="1">
    <source>
        <dbReference type="PROSITE" id="PS50883"/>
    </source>
</evidence>